<feature type="transmembrane region" description="Helical" evidence="1">
    <location>
        <begin position="159"/>
        <end position="182"/>
    </location>
</feature>
<dbReference type="Proteomes" id="UP000054558">
    <property type="component" value="Unassembled WGS sequence"/>
</dbReference>
<dbReference type="EMBL" id="DF237272">
    <property type="protein sequence ID" value="GAQ86959.1"/>
    <property type="molecule type" value="Genomic_DNA"/>
</dbReference>
<gene>
    <name evidence="2" type="ORF">KFL_003230040</name>
</gene>
<accession>A0A1Y1IC07</accession>
<proteinExistence type="predicted"/>
<feature type="transmembrane region" description="Helical" evidence="1">
    <location>
        <begin position="56"/>
        <end position="80"/>
    </location>
</feature>
<name>A0A1Y1IC07_KLENI</name>
<protein>
    <submittedName>
        <fullName evidence="2">High-affinity nickel-transport family protein</fullName>
    </submittedName>
</protein>
<evidence type="ECO:0000313" key="2">
    <source>
        <dbReference type="EMBL" id="GAQ86959.1"/>
    </source>
</evidence>
<dbReference type="PANTHER" id="PTHR33876">
    <property type="entry name" value="UNNAMED PRODUCT"/>
    <property type="match status" value="1"/>
</dbReference>
<keyword evidence="1" id="KW-0812">Transmembrane</keyword>
<dbReference type="AlphaFoldDB" id="A0A1Y1IC07"/>
<reference evidence="2 3" key="1">
    <citation type="journal article" date="2014" name="Nat. Commun.">
        <title>Klebsormidium flaccidum genome reveals primary factors for plant terrestrial adaptation.</title>
        <authorList>
            <person name="Hori K."/>
            <person name="Maruyama F."/>
            <person name="Fujisawa T."/>
            <person name="Togashi T."/>
            <person name="Yamamoto N."/>
            <person name="Seo M."/>
            <person name="Sato S."/>
            <person name="Yamada T."/>
            <person name="Mori H."/>
            <person name="Tajima N."/>
            <person name="Moriyama T."/>
            <person name="Ikeuchi M."/>
            <person name="Watanabe M."/>
            <person name="Wada H."/>
            <person name="Kobayashi K."/>
            <person name="Saito M."/>
            <person name="Masuda T."/>
            <person name="Sasaki-Sekimoto Y."/>
            <person name="Mashiguchi K."/>
            <person name="Awai K."/>
            <person name="Shimojima M."/>
            <person name="Masuda S."/>
            <person name="Iwai M."/>
            <person name="Nobusawa T."/>
            <person name="Narise T."/>
            <person name="Kondo S."/>
            <person name="Saito H."/>
            <person name="Sato R."/>
            <person name="Murakawa M."/>
            <person name="Ihara Y."/>
            <person name="Oshima-Yamada Y."/>
            <person name="Ohtaka K."/>
            <person name="Satoh M."/>
            <person name="Sonobe K."/>
            <person name="Ishii M."/>
            <person name="Ohtani R."/>
            <person name="Kanamori-Sato M."/>
            <person name="Honoki R."/>
            <person name="Miyazaki D."/>
            <person name="Mochizuki H."/>
            <person name="Umetsu J."/>
            <person name="Higashi K."/>
            <person name="Shibata D."/>
            <person name="Kamiya Y."/>
            <person name="Sato N."/>
            <person name="Nakamura Y."/>
            <person name="Tabata S."/>
            <person name="Ida S."/>
            <person name="Kurokawa K."/>
            <person name="Ohta H."/>
        </authorList>
    </citation>
    <scope>NUCLEOTIDE SEQUENCE [LARGE SCALE GENOMIC DNA]</scope>
    <source>
        <strain evidence="2 3">NIES-2285</strain>
    </source>
</reference>
<keyword evidence="1" id="KW-0472">Membrane</keyword>
<dbReference type="InterPro" id="IPR052776">
    <property type="entry name" value="Chloro_ReproSupport/MetalTrans"/>
</dbReference>
<feature type="transmembrane region" description="Helical" evidence="1">
    <location>
        <begin position="132"/>
        <end position="153"/>
    </location>
</feature>
<feature type="transmembrane region" description="Helical" evidence="1">
    <location>
        <begin position="92"/>
        <end position="111"/>
    </location>
</feature>
<keyword evidence="3" id="KW-1185">Reference proteome</keyword>
<dbReference type="OMA" id="AFCALEN"/>
<dbReference type="PANTHER" id="PTHR33876:SF4">
    <property type="entry name" value="CHLOROPLAST PROTEIN FOR GROWTH AND FERTILITY 2"/>
    <property type="match status" value="1"/>
</dbReference>
<evidence type="ECO:0000313" key="3">
    <source>
        <dbReference type="Proteomes" id="UP000054558"/>
    </source>
</evidence>
<dbReference type="STRING" id="105231.A0A1Y1IC07"/>
<evidence type="ECO:0000256" key="1">
    <source>
        <dbReference type="SAM" id="Phobius"/>
    </source>
</evidence>
<keyword evidence="1" id="KW-1133">Transmembrane helix</keyword>
<feature type="transmembrane region" description="Helical" evidence="1">
    <location>
        <begin position="203"/>
        <end position="222"/>
    </location>
</feature>
<organism evidence="2 3">
    <name type="scientific">Klebsormidium nitens</name>
    <name type="common">Green alga</name>
    <name type="synonym">Ulothrix nitens</name>
    <dbReference type="NCBI Taxonomy" id="105231"/>
    <lineage>
        <taxon>Eukaryota</taxon>
        <taxon>Viridiplantae</taxon>
        <taxon>Streptophyta</taxon>
        <taxon>Klebsormidiophyceae</taxon>
        <taxon>Klebsormidiales</taxon>
        <taxon>Klebsormidiaceae</taxon>
        <taxon>Klebsormidium</taxon>
    </lineage>
</organism>
<dbReference type="OrthoDB" id="669460at2759"/>
<sequence>MSTTPQTGPSPIQSFHPLIQTAWTGLVTGVLHTMTGPDHLASLAPLTIGRSRVQSALLGALWGAGHGTGQLLLGSIFLLFKENIEHLLPLLSRWSGTLVGLILVLIGAHGLHESLLPIDGEAMEFTSYIGTYINGFTFGLQPDALMMILPALALPSRAAAASFLGAFLLGTIAAMATYAAGIGAASEALGKRMPWLTQRLSQISGIVAILLGLFFVVTNVLGL</sequence>